<evidence type="ECO:0000313" key="2">
    <source>
        <dbReference type="Proteomes" id="UP001602013"/>
    </source>
</evidence>
<organism evidence="1 2">
    <name type="scientific">Microtetraspora malaysiensis</name>
    <dbReference type="NCBI Taxonomy" id="161358"/>
    <lineage>
        <taxon>Bacteria</taxon>
        <taxon>Bacillati</taxon>
        <taxon>Actinomycetota</taxon>
        <taxon>Actinomycetes</taxon>
        <taxon>Streptosporangiales</taxon>
        <taxon>Streptosporangiaceae</taxon>
        <taxon>Microtetraspora</taxon>
    </lineage>
</organism>
<dbReference type="Gene3D" id="1.10.10.10">
    <property type="entry name" value="Winged helix-like DNA-binding domain superfamily/Winged helix DNA-binding domain"/>
    <property type="match status" value="1"/>
</dbReference>
<gene>
    <name evidence="1" type="ORF">ACFYXI_18675</name>
</gene>
<dbReference type="InterPro" id="IPR036390">
    <property type="entry name" value="WH_DNA-bd_sf"/>
</dbReference>
<dbReference type="RefSeq" id="WP_387412669.1">
    <property type="nucleotide sequence ID" value="NZ_JBIASD010000011.1"/>
</dbReference>
<dbReference type="Proteomes" id="UP001602013">
    <property type="component" value="Unassembled WGS sequence"/>
</dbReference>
<keyword evidence="2" id="KW-1185">Reference proteome</keyword>
<protein>
    <submittedName>
        <fullName evidence="1">MarR family winged helix-turn-helix transcriptional regulator</fullName>
    </submittedName>
</protein>
<dbReference type="SUPFAM" id="SSF46785">
    <property type="entry name" value="Winged helix' DNA-binding domain"/>
    <property type="match status" value="1"/>
</dbReference>
<proteinExistence type="predicted"/>
<reference evidence="1 2" key="1">
    <citation type="submission" date="2024-10" db="EMBL/GenBank/DDBJ databases">
        <title>The Natural Products Discovery Center: Release of the First 8490 Sequenced Strains for Exploring Actinobacteria Biosynthetic Diversity.</title>
        <authorList>
            <person name="Kalkreuter E."/>
            <person name="Kautsar S.A."/>
            <person name="Yang D."/>
            <person name="Bader C.D."/>
            <person name="Teijaro C.N."/>
            <person name="Fluegel L."/>
            <person name="Davis C.M."/>
            <person name="Simpson J.R."/>
            <person name="Lauterbach L."/>
            <person name="Steele A.D."/>
            <person name="Gui C."/>
            <person name="Meng S."/>
            <person name="Li G."/>
            <person name="Viehrig K."/>
            <person name="Ye F."/>
            <person name="Su P."/>
            <person name="Kiefer A.F."/>
            <person name="Nichols A."/>
            <person name="Cepeda A.J."/>
            <person name="Yan W."/>
            <person name="Fan B."/>
            <person name="Jiang Y."/>
            <person name="Adhikari A."/>
            <person name="Zheng C.-J."/>
            <person name="Schuster L."/>
            <person name="Cowan T.M."/>
            <person name="Smanski M.J."/>
            <person name="Chevrette M.G."/>
            <person name="De Carvalho L.P.S."/>
            <person name="Shen B."/>
        </authorList>
    </citation>
    <scope>NUCLEOTIDE SEQUENCE [LARGE SCALE GENOMIC DNA]</scope>
    <source>
        <strain evidence="1 2">NPDC002173</strain>
    </source>
</reference>
<evidence type="ECO:0000313" key="1">
    <source>
        <dbReference type="EMBL" id="MFF3667626.1"/>
    </source>
</evidence>
<dbReference type="EMBL" id="JBIASD010000011">
    <property type="protein sequence ID" value="MFF3667626.1"/>
    <property type="molecule type" value="Genomic_DNA"/>
</dbReference>
<dbReference type="InterPro" id="IPR036388">
    <property type="entry name" value="WH-like_DNA-bd_sf"/>
</dbReference>
<name>A0ABW6SRS6_9ACTN</name>
<comment type="caution">
    <text evidence="1">The sequence shown here is derived from an EMBL/GenBank/DDBJ whole genome shotgun (WGS) entry which is preliminary data.</text>
</comment>
<accession>A0ABW6SRS6</accession>
<sequence length="136" mass="15394">MDKPIGYWLKRVDRLIEGDFERVLAGEGVRRRHWQALNVLKENPVNEEELAEALRPFWAEGEISVGEVLADLRRHGWVTPEAPYALTEEGKAARERLALAVHAARARILRGVGDEQYRTVVETLQTMAANLEPAGR</sequence>